<evidence type="ECO:0000256" key="9">
    <source>
        <dbReference type="SAM" id="MobiDB-lite"/>
    </source>
</evidence>
<evidence type="ECO:0000256" key="5">
    <source>
        <dbReference type="ARBA" id="ARBA00023146"/>
    </source>
</evidence>
<dbReference type="SUPFAM" id="SSF55681">
    <property type="entry name" value="Class II aaRS and biotin synthetases"/>
    <property type="match status" value="1"/>
</dbReference>
<keyword evidence="5" id="KW-0030">Aminoacyl-tRNA synthetase</keyword>
<evidence type="ECO:0000313" key="13">
    <source>
        <dbReference type="Proteomes" id="UP001213623"/>
    </source>
</evidence>
<dbReference type="GO" id="GO:0006434">
    <property type="term" value="P:seryl-tRNA aminoacylation"/>
    <property type="evidence" value="ECO:0007669"/>
    <property type="project" value="InterPro"/>
</dbReference>
<evidence type="ECO:0000313" key="12">
    <source>
        <dbReference type="EMBL" id="WFD27405.1"/>
    </source>
</evidence>
<dbReference type="Pfam" id="PF10306">
    <property type="entry name" value="FLILHELTA"/>
    <property type="match status" value="1"/>
</dbReference>
<name>A0AAF0EK34_9BASI</name>
<dbReference type="InterPro" id="IPR018811">
    <property type="entry name" value="MRX11"/>
</dbReference>
<dbReference type="GO" id="GO:0005524">
    <property type="term" value="F:ATP binding"/>
    <property type="evidence" value="ECO:0007669"/>
    <property type="project" value="UniProtKB-KW"/>
</dbReference>
<evidence type="ECO:0000256" key="7">
    <source>
        <dbReference type="ARBA" id="ARBA00034892"/>
    </source>
</evidence>
<dbReference type="Pfam" id="PF00587">
    <property type="entry name" value="tRNA-synt_2b"/>
    <property type="match status" value="1"/>
</dbReference>
<keyword evidence="2 12" id="KW-0436">Ligase</keyword>
<dbReference type="PRINTS" id="PR00981">
    <property type="entry name" value="TRNASYNTHSER"/>
</dbReference>
<organism evidence="12 13">
    <name type="scientific">Malassezia nana</name>
    <dbReference type="NCBI Taxonomy" id="180528"/>
    <lineage>
        <taxon>Eukaryota</taxon>
        <taxon>Fungi</taxon>
        <taxon>Dikarya</taxon>
        <taxon>Basidiomycota</taxon>
        <taxon>Ustilaginomycotina</taxon>
        <taxon>Malasseziomycetes</taxon>
        <taxon>Malasseziales</taxon>
        <taxon>Malasseziaceae</taxon>
        <taxon>Malassezia</taxon>
    </lineage>
</organism>
<feature type="transmembrane region" description="Helical" evidence="10">
    <location>
        <begin position="711"/>
        <end position="735"/>
    </location>
</feature>
<evidence type="ECO:0000256" key="3">
    <source>
        <dbReference type="ARBA" id="ARBA00022741"/>
    </source>
</evidence>
<dbReference type="Proteomes" id="UP001213623">
    <property type="component" value="Chromosome 4"/>
</dbReference>
<dbReference type="InterPro" id="IPR010978">
    <property type="entry name" value="tRNA-bd_arm"/>
</dbReference>
<protein>
    <recommendedName>
        <fullName evidence="1">serine--tRNA ligase</fullName>
        <ecNumber evidence="1">6.1.1.11</ecNumber>
    </recommendedName>
    <alternativeName>
        <fullName evidence="6">Seryl-tRNA synthetase</fullName>
    </alternativeName>
    <alternativeName>
        <fullName evidence="7">Seryl-tRNA(Ser) synthetase</fullName>
    </alternativeName>
</protein>
<keyword evidence="13" id="KW-1185">Reference proteome</keyword>
<keyword evidence="10" id="KW-1133">Transmembrane helix</keyword>
<dbReference type="InterPro" id="IPR002314">
    <property type="entry name" value="aa-tRNA-synt_IIb"/>
</dbReference>
<evidence type="ECO:0000259" key="11">
    <source>
        <dbReference type="PROSITE" id="PS50862"/>
    </source>
</evidence>
<accession>A0AAF0EK34</accession>
<dbReference type="PANTHER" id="PTHR11778">
    <property type="entry name" value="SERYL-TRNA SYNTHETASE"/>
    <property type="match status" value="1"/>
</dbReference>
<dbReference type="InterPro" id="IPR045864">
    <property type="entry name" value="aa-tRNA-synth_II/BPL/LPL"/>
</dbReference>
<evidence type="ECO:0000256" key="8">
    <source>
        <dbReference type="SAM" id="Coils"/>
    </source>
</evidence>
<feature type="domain" description="Aminoacyl-transfer RNA synthetases class-II family profile" evidence="11">
    <location>
        <begin position="409"/>
        <end position="645"/>
    </location>
</feature>
<dbReference type="InterPro" id="IPR006195">
    <property type="entry name" value="aa-tRNA-synth_II"/>
</dbReference>
<dbReference type="AlphaFoldDB" id="A0AAF0EK34"/>
<reference evidence="12" key="1">
    <citation type="submission" date="2023-03" db="EMBL/GenBank/DDBJ databases">
        <title>Mating type loci evolution in Malassezia.</title>
        <authorList>
            <person name="Coelho M.A."/>
        </authorList>
    </citation>
    <scope>NUCLEOTIDE SEQUENCE</scope>
    <source>
        <strain evidence="12">CBS 9557</strain>
    </source>
</reference>
<evidence type="ECO:0000256" key="10">
    <source>
        <dbReference type="SAM" id="Phobius"/>
    </source>
</evidence>
<feature type="coiled-coil region" evidence="8">
    <location>
        <begin position="210"/>
        <end position="286"/>
    </location>
</feature>
<evidence type="ECO:0000256" key="6">
    <source>
        <dbReference type="ARBA" id="ARBA00031113"/>
    </source>
</evidence>
<keyword evidence="4" id="KW-0067">ATP-binding</keyword>
<evidence type="ECO:0000256" key="1">
    <source>
        <dbReference type="ARBA" id="ARBA00012840"/>
    </source>
</evidence>
<proteinExistence type="predicted"/>
<evidence type="ECO:0000256" key="2">
    <source>
        <dbReference type="ARBA" id="ARBA00022598"/>
    </source>
</evidence>
<feature type="compositionally biased region" description="Basic and acidic residues" evidence="9">
    <location>
        <begin position="169"/>
        <end position="181"/>
    </location>
</feature>
<feature type="compositionally biased region" description="Low complexity" evidence="9">
    <location>
        <begin position="139"/>
        <end position="156"/>
    </location>
</feature>
<keyword evidence="10" id="KW-0472">Membrane</keyword>
<dbReference type="GO" id="GO:0004828">
    <property type="term" value="F:serine-tRNA ligase activity"/>
    <property type="evidence" value="ECO:0007669"/>
    <property type="project" value="UniProtKB-EC"/>
</dbReference>
<evidence type="ECO:0000256" key="4">
    <source>
        <dbReference type="ARBA" id="ARBA00022840"/>
    </source>
</evidence>
<dbReference type="EC" id="6.1.1.11" evidence="1"/>
<dbReference type="PROSITE" id="PS50862">
    <property type="entry name" value="AA_TRNA_LIGASE_II"/>
    <property type="match status" value="1"/>
</dbReference>
<dbReference type="Gene3D" id="3.30.930.10">
    <property type="entry name" value="Bira Bifunctional Protein, Domain 2"/>
    <property type="match status" value="1"/>
</dbReference>
<sequence length="834" mass="91089">MSTKGATTTGKPHNYKAHFTRTRYQYEKVMERQRELEKHATDVMAKQQNLQDEVDFLLDALMEIKAKAERGELHIRPASALSASARSASAPSQPESEDAGQRSSRTGPVLPMATEYSDDDEADVTVQIAIEEDSWTNDAPTAAPAAPADVRAASLPKRPRLPTSQDGDGPIREPWTDERPGSPKRPRVAWRADEVDEARRIAHARHMRFSEEEATELASLQASLSELQQTRTKCDAEQKRMAELIPRLAKAGAESATDLEAHRQRARELRADVRALDKRVADAQARSLAIRMAWPNRMHPHVPQGSESASRVVSICDARAAAYRTALPPIALPCTIGELDKNQALQSALPSSHDRDHISLAQSLPHGAIDMVSGITTTGPSWPYLLGTMALLEHALTQYALHVAVRHHFTPVGVPDVVKTDVAERCGFRPRDEAAAQTYFVDTQRDATASTLCLAGTAEIPLAALVAKHTYRMGDGAANVGGDVTRHALPVKLVALGHAFRAEAGARGADTRGLYRIHQFTKAELFAVTTADASDAMLETLRGVQEEIVSGLGLLYRVVDMSSEELGASAYRKYDIEAWMPGRGAWGEISSASNCTDYQARRLAIRYKDEGSNRYAHTLNATAAAIPRLMVTLLETYCTKELVLPATLRPFWLGGANDARVRWVDVAARPTPSRRSALSRAQEQLHALAQRTGADPAPLLVSFLLLHELTAVVPLVVLAIVLTVLGAGDALLGALHDALARVWPSETGVLSDWIARGRRMAVRFCARCDAVLHGEEGAPVAAAWLTSLTAAYVVVKLLWPVRISVSLALAPATARLFMPLWRRLPRWRRGTARL</sequence>
<feature type="region of interest" description="Disordered" evidence="9">
    <location>
        <begin position="69"/>
        <end position="187"/>
    </location>
</feature>
<dbReference type="SUPFAM" id="SSF46589">
    <property type="entry name" value="tRNA-binding arm"/>
    <property type="match status" value="1"/>
</dbReference>
<dbReference type="InterPro" id="IPR002317">
    <property type="entry name" value="Ser-tRNA-ligase_type_1"/>
</dbReference>
<dbReference type="EMBL" id="CP119895">
    <property type="protein sequence ID" value="WFD27405.1"/>
    <property type="molecule type" value="Genomic_DNA"/>
</dbReference>
<keyword evidence="8" id="KW-0175">Coiled coil</keyword>
<feature type="compositionally biased region" description="Low complexity" evidence="9">
    <location>
        <begin position="76"/>
        <end position="92"/>
    </location>
</feature>
<keyword evidence="10" id="KW-0812">Transmembrane</keyword>
<gene>
    <name evidence="12" type="primary">DIA4</name>
    <name evidence="12" type="ORF">MNAN1_002401</name>
</gene>
<keyword evidence="3" id="KW-0547">Nucleotide-binding</keyword>